<dbReference type="SUPFAM" id="SSF53850">
    <property type="entry name" value="Periplasmic binding protein-like II"/>
    <property type="match status" value="1"/>
</dbReference>
<dbReference type="EMBL" id="AP025732">
    <property type="protein sequence ID" value="BDI19131.1"/>
    <property type="molecule type" value="Genomic_DNA"/>
</dbReference>
<dbReference type="InterPro" id="IPR005119">
    <property type="entry name" value="LysR_subst-bd"/>
</dbReference>
<evidence type="ECO:0000313" key="5">
    <source>
        <dbReference type="EMBL" id="BDI19131.1"/>
    </source>
</evidence>
<proteinExistence type="inferred from homology"/>
<name>A0ABN6Q7F9_NOSCO</name>
<dbReference type="PANTHER" id="PTHR30126:SF39">
    <property type="entry name" value="HTH-TYPE TRANSCRIPTIONAL REGULATOR CYSL"/>
    <property type="match status" value="1"/>
</dbReference>
<organism evidence="5 6">
    <name type="scientific">Nostoc cf. commune SO-36</name>
    <dbReference type="NCBI Taxonomy" id="449208"/>
    <lineage>
        <taxon>Bacteria</taxon>
        <taxon>Bacillati</taxon>
        <taxon>Cyanobacteriota</taxon>
        <taxon>Cyanophyceae</taxon>
        <taxon>Nostocales</taxon>
        <taxon>Nostocaceae</taxon>
        <taxon>Nostoc</taxon>
    </lineage>
</organism>
<dbReference type="Pfam" id="PF03466">
    <property type="entry name" value="LysR_substrate"/>
    <property type="match status" value="1"/>
</dbReference>
<dbReference type="Proteomes" id="UP001055453">
    <property type="component" value="Chromosome"/>
</dbReference>
<sequence>MFRQKYADVAVQLHVHSTRRTAWSVANGQVDLAIIGGEIPGELSESLEVIPYAEDELALILPVFHPFAKLETIQKEDLYKLQFIALDSQSTIRKVIDQVLSRCEIDPRRLKVEMELNSIEAIKNAVQSGLGAAFVSTSAIAKELQMGVLHRTRH</sequence>
<evidence type="ECO:0000256" key="1">
    <source>
        <dbReference type="ARBA" id="ARBA00009437"/>
    </source>
</evidence>
<reference evidence="5" key="1">
    <citation type="submission" date="2022-04" db="EMBL/GenBank/DDBJ databases">
        <title>Complete genome sequence of a cyanobacterium, Nostoc sp. SO-36, isolated in Antarctica.</title>
        <authorList>
            <person name="Kanesaki Y."/>
            <person name="Effendi D."/>
            <person name="Sakamoto T."/>
            <person name="Ohtani S."/>
            <person name="Awai K."/>
        </authorList>
    </citation>
    <scope>NUCLEOTIDE SEQUENCE</scope>
    <source>
        <strain evidence="5">SO-36</strain>
    </source>
</reference>
<comment type="similarity">
    <text evidence="1">Belongs to the LysR transcriptional regulatory family.</text>
</comment>
<protein>
    <recommendedName>
        <fullName evidence="4">LysR substrate-binding domain-containing protein</fullName>
    </recommendedName>
</protein>
<evidence type="ECO:0000259" key="4">
    <source>
        <dbReference type="Pfam" id="PF03466"/>
    </source>
</evidence>
<evidence type="ECO:0000256" key="3">
    <source>
        <dbReference type="ARBA" id="ARBA00023163"/>
    </source>
</evidence>
<evidence type="ECO:0000256" key="2">
    <source>
        <dbReference type="ARBA" id="ARBA00023015"/>
    </source>
</evidence>
<dbReference type="Gene3D" id="3.40.190.290">
    <property type="match status" value="1"/>
</dbReference>
<dbReference type="PANTHER" id="PTHR30126">
    <property type="entry name" value="HTH-TYPE TRANSCRIPTIONAL REGULATOR"/>
    <property type="match status" value="1"/>
</dbReference>
<keyword evidence="2" id="KW-0805">Transcription regulation</keyword>
<keyword evidence="6" id="KW-1185">Reference proteome</keyword>
<keyword evidence="3" id="KW-0804">Transcription</keyword>
<gene>
    <name evidence="5" type="ORF">ANSO36C_49330</name>
</gene>
<accession>A0ABN6Q7F9</accession>
<feature type="domain" description="LysR substrate-binding" evidence="4">
    <location>
        <begin position="2"/>
        <end position="150"/>
    </location>
</feature>
<evidence type="ECO:0000313" key="6">
    <source>
        <dbReference type="Proteomes" id="UP001055453"/>
    </source>
</evidence>